<dbReference type="InterPro" id="IPR024232">
    <property type="entry name" value="SpoIIIAH"/>
</dbReference>
<dbReference type="InterPro" id="IPR038503">
    <property type="entry name" value="SpoIIIAH_sf"/>
</dbReference>
<keyword evidence="2" id="KW-1185">Reference proteome</keyword>
<comment type="caution">
    <text evidence="1">The sequence shown here is derived from an EMBL/GenBank/DDBJ whole genome shotgun (WGS) entry which is preliminary data.</text>
</comment>
<gene>
    <name evidence="1" type="ORF">HMPREF0216_01599</name>
</gene>
<dbReference type="AlphaFoldDB" id="L1QGD1"/>
<accession>L1QGD1</accession>
<dbReference type="eggNOG" id="ENOG5032YS3">
    <property type="taxonomic scope" value="Bacteria"/>
</dbReference>
<protein>
    <recommendedName>
        <fullName evidence="3">Stage III sporulation protein AH</fullName>
    </recommendedName>
</protein>
<dbReference type="RefSeq" id="WP_005213063.1">
    <property type="nucleotide sequence ID" value="NZ_KB291640.1"/>
</dbReference>
<dbReference type="OrthoDB" id="1707181at2"/>
<dbReference type="Proteomes" id="UP000010420">
    <property type="component" value="Unassembled WGS sequence"/>
</dbReference>
<dbReference type="PATRIC" id="fig|545697.3.peg.1575"/>
<evidence type="ECO:0000313" key="2">
    <source>
        <dbReference type="Proteomes" id="UP000010420"/>
    </source>
</evidence>
<evidence type="ECO:0000313" key="1">
    <source>
        <dbReference type="EMBL" id="EKY26996.1"/>
    </source>
</evidence>
<sequence>MTKKQFGIIFTLMALIVCVGVLSVKLNGEGYNDPTDLASILTQENTDESSNADQTVSTSEYFYSMRLTKEQQDQKYIDDMKAISEDPNASQEQKDIANNALIEKTKIQEQEGRVEVDITSKGYKDAICMIDQSQVKVYVKVDDKLSEENSASIKKVVEDITGLTDVNITAMK</sequence>
<proteinExistence type="predicted"/>
<dbReference type="Gene3D" id="1.10.287.4300">
    <property type="entry name" value="Stage III sporulation protein AH-like"/>
    <property type="match status" value="1"/>
</dbReference>
<dbReference type="EMBL" id="AMEZ01000048">
    <property type="protein sequence ID" value="EKY26996.1"/>
    <property type="molecule type" value="Genomic_DNA"/>
</dbReference>
<reference evidence="1 2" key="1">
    <citation type="submission" date="2012-05" db="EMBL/GenBank/DDBJ databases">
        <authorList>
            <person name="Weinstock G."/>
            <person name="Sodergren E."/>
            <person name="Lobos E.A."/>
            <person name="Fulton L."/>
            <person name="Fulton R."/>
            <person name="Courtney L."/>
            <person name="Fronick C."/>
            <person name="O'Laughlin M."/>
            <person name="Godfrey J."/>
            <person name="Wilson R.M."/>
            <person name="Miner T."/>
            <person name="Farmer C."/>
            <person name="Delehaunty K."/>
            <person name="Cordes M."/>
            <person name="Minx P."/>
            <person name="Tomlinson C."/>
            <person name="Chen J."/>
            <person name="Wollam A."/>
            <person name="Pepin K.H."/>
            <person name="Bhonagiri V."/>
            <person name="Zhang X."/>
            <person name="Suruliraj S."/>
            <person name="Warren W."/>
            <person name="Mitreva M."/>
            <person name="Mardis E.R."/>
            <person name="Wilson R.K."/>
        </authorList>
    </citation>
    <scope>NUCLEOTIDE SEQUENCE [LARGE SCALE GENOMIC DNA]</scope>
    <source>
        <strain evidence="1 2">DSM 1785</strain>
    </source>
</reference>
<organism evidence="1 2">
    <name type="scientific">Clostridium celatum DSM 1785</name>
    <dbReference type="NCBI Taxonomy" id="545697"/>
    <lineage>
        <taxon>Bacteria</taxon>
        <taxon>Bacillati</taxon>
        <taxon>Bacillota</taxon>
        <taxon>Clostridia</taxon>
        <taxon>Eubacteriales</taxon>
        <taxon>Clostridiaceae</taxon>
        <taxon>Clostridium</taxon>
    </lineage>
</organism>
<name>L1QGD1_9CLOT</name>
<dbReference type="Pfam" id="PF12685">
    <property type="entry name" value="SpoIIIAH"/>
    <property type="match status" value="1"/>
</dbReference>
<evidence type="ECO:0008006" key="3">
    <source>
        <dbReference type="Google" id="ProtNLM"/>
    </source>
</evidence>
<dbReference type="HOGENOM" id="CLU_105396_4_0_9"/>
<dbReference type="STRING" id="545697.HMPREF0216_01599"/>